<organism evidence="1 2">
    <name type="scientific">Oopsacas minuta</name>
    <dbReference type="NCBI Taxonomy" id="111878"/>
    <lineage>
        <taxon>Eukaryota</taxon>
        <taxon>Metazoa</taxon>
        <taxon>Porifera</taxon>
        <taxon>Hexactinellida</taxon>
        <taxon>Hexasterophora</taxon>
        <taxon>Lyssacinosida</taxon>
        <taxon>Leucopsacidae</taxon>
        <taxon>Oopsacas</taxon>
    </lineage>
</organism>
<proteinExistence type="predicted"/>
<dbReference type="PANTHER" id="PTHR46114">
    <property type="entry name" value="APPLE DOMAIN-CONTAINING PROTEIN"/>
    <property type="match status" value="1"/>
</dbReference>
<dbReference type="PANTHER" id="PTHR46114:SF1">
    <property type="entry name" value="ZAD DOMAIN-CONTAINING PROTEIN"/>
    <property type="match status" value="1"/>
</dbReference>
<dbReference type="AlphaFoldDB" id="A0AAV7JMW5"/>
<comment type="caution">
    <text evidence="1">The sequence shown here is derived from an EMBL/GenBank/DDBJ whole genome shotgun (WGS) entry which is preliminary data.</text>
</comment>
<evidence type="ECO:0000313" key="2">
    <source>
        <dbReference type="Proteomes" id="UP001165289"/>
    </source>
</evidence>
<name>A0AAV7JMW5_9METZ</name>
<dbReference type="Proteomes" id="UP001165289">
    <property type="component" value="Unassembled WGS sequence"/>
</dbReference>
<protein>
    <submittedName>
        <fullName evidence="1">Uncharacterized protein</fullName>
    </submittedName>
</protein>
<evidence type="ECO:0000313" key="1">
    <source>
        <dbReference type="EMBL" id="KAI6650136.1"/>
    </source>
</evidence>
<dbReference type="EMBL" id="JAKMXF010000313">
    <property type="protein sequence ID" value="KAI6650136.1"/>
    <property type="molecule type" value="Genomic_DNA"/>
</dbReference>
<keyword evidence="2" id="KW-1185">Reference proteome</keyword>
<reference evidence="1 2" key="1">
    <citation type="journal article" date="2023" name="BMC Biol.">
        <title>The compact genome of the sponge Oopsacas minuta (Hexactinellida) is lacking key metazoan core genes.</title>
        <authorList>
            <person name="Santini S."/>
            <person name="Schenkelaars Q."/>
            <person name="Jourda C."/>
            <person name="Duchesne M."/>
            <person name="Belahbib H."/>
            <person name="Rocher C."/>
            <person name="Selva M."/>
            <person name="Riesgo A."/>
            <person name="Vervoort M."/>
            <person name="Leys S.P."/>
            <person name="Kodjabachian L."/>
            <person name="Le Bivic A."/>
            <person name="Borchiellini C."/>
            <person name="Claverie J.M."/>
            <person name="Renard E."/>
        </authorList>
    </citation>
    <scope>NUCLEOTIDE SEQUENCE [LARGE SCALE GENOMIC DNA]</scope>
    <source>
        <strain evidence="1">SPO-2</strain>
    </source>
</reference>
<sequence length="326" mass="37776">MDSKRIRRCCLNDPDVFCYICGEYMAKEHRFNIRDVTKIAYQAYFGIKLGDQDKSWSPHKVCKYCTETLRLWTQGKAKSMKFGVPMVWREPKNHHDDCYFCMVKMSGWNRQKKNSWHYPDIHSARRPIPHCSEIQVPVFTALPDTAFTEAIDESSDSTYSSNSCNELLQISKAEPFTQGRLNDLVRDLGLSKDASEILASRLSEHHVLHSEAKITNYRRRDEELIRYFSEEGGFVFCNNIPGLLSAMGLSQYNPNEWRLFIDSSKRSLKCVLLHNGNKFACVPICHSVILKEHYATVKMVLQKLCYDEHNWIACVDLKMVNILLGQ</sequence>
<accession>A0AAV7JMW5</accession>
<gene>
    <name evidence="1" type="ORF">LOD99_6053</name>
</gene>